<dbReference type="Proteomes" id="UP000553193">
    <property type="component" value="Unassembled WGS sequence"/>
</dbReference>
<keyword evidence="4" id="KW-1185">Reference proteome</keyword>
<dbReference type="InterPro" id="IPR038696">
    <property type="entry name" value="IalB_sf"/>
</dbReference>
<dbReference type="RefSeq" id="WP_184383567.1">
    <property type="nucleotide sequence ID" value="NZ_JACIDJ010000002.1"/>
</dbReference>
<evidence type="ECO:0000256" key="2">
    <source>
        <dbReference type="SAM" id="SignalP"/>
    </source>
</evidence>
<evidence type="ECO:0000256" key="1">
    <source>
        <dbReference type="SAM" id="MobiDB-lite"/>
    </source>
</evidence>
<feature type="compositionally biased region" description="Pro residues" evidence="1">
    <location>
        <begin position="29"/>
        <end position="39"/>
    </location>
</feature>
<feature type="chain" id="PRO_5032540306" evidence="2">
    <location>
        <begin position="21"/>
        <end position="195"/>
    </location>
</feature>
<evidence type="ECO:0000313" key="4">
    <source>
        <dbReference type="Proteomes" id="UP000553193"/>
    </source>
</evidence>
<dbReference type="EMBL" id="JACIDJ010000002">
    <property type="protein sequence ID" value="MBB3898514.1"/>
    <property type="molecule type" value="Genomic_DNA"/>
</dbReference>
<dbReference type="Gene3D" id="2.60.40.1880">
    <property type="entry name" value="Invasion associated locus B (IalB) protein"/>
    <property type="match status" value="1"/>
</dbReference>
<proteinExistence type="predicted"/>
<name>A0A840AE70_9PROT</name>
<dbReference type="Pfam" id="PF06776">
    <property type="entry name" value="IalB"/>
    <property type="match status" value="1"/>
</dbReference>
<feature type="region of interest" description="Disordered" evidence="1">
    <location>
        <begin position="24"/>
        <end position="43"/>
    </location>
</feature>
<evidence type="ECO:0000313" key="3">
    <source>
        <dbReference type="EMBL" id="MBB3898514.1"/>
    </source>
</evidence>
<organism evidence="3 4">
    <name type="scientific">Roseococcus suduntuyensis</name>
    <dbReference type="NCBI Taxonomy" id="455361"/>
    <lineage>
        <taxon>Bacteria</taxon>
        <taxon>Pseudomonadati</taxon>
        <taxon>Pseudomonadota</taxon>
        <taxon>Alphaproteobacteria</taxon>
        <taxon>Acetobacterales</taxon>
        <taxon>Roseomonadaceae</taxon>
        <taxon>Roseococcus</taxon>
    </lineage>
</organism>
<comment type="caution">
    <text evidence="3">The sequence shown here is derived from an EMBL/GenBank/DDBJ whole genome shotgun (WGS) entry which is preliminary data.</text>
</comment>
<protein>
    <submittedName>
        <fullName evidence="3">Invasion protein IalB</fullName>
    </submittedName>
</protein>
<keyword evidence="2" id="KW-0732">Signal</keyword>
<reference evidence="3 4" key="1">
    <citation type="submission" date="2020-08" db="EMBL/GenBank/DDBJ databases">
        <title>Genomic Encyclopedia of Type Strains, Phase IV (KMG-IV): sequencing the most valuable type-strain genomes for metagenomic binning, comparative biology and taxonomic classification.</title>
        <authorList>
            <person name="Goeker M."/>
        </authorList>
    </citation>
    <scope>NUCLEOTIDE SEQUENCE [LARGE SCALE GENOMIC DNA]</scope>
    <source>
        <strain evidence="3 4">DSM 19979</strain>
    </source>
</reference>
<accession>A0A840AE70</accession>
<sequence length="195" mass="20576">MKVKLLLTLALLAAPMTALAQSRQAAPAPAAPPATPPAAPDRTSAAYGDWTLRCETTRPAGQPAQRLCEIALTFTDARNQPVAQMVMGRTARAEPMRVILQVPLEVRVEEAARLQADPAAAAGEALSLPFKLCSVARGGCFAEAELPNDAALRRLRARGDAPGRVTFRDSAGREIHLTMSLRGFGAALDALGREG</sequence>
<dbReference type="AlphaFoldDB" id="A0A840AE70"/>
<gene>
    <name evidence="3" type="ORF">GGQ83_001951</name>
</gene>
<feature type="signal peptide" evidence="2">
    <location>
        <begin position="1"/>
        <end position="20"/>
    </location>
</feature>
<dbReference type="InterPro" id="IPR010642">
    <property type="entry name" value="Invasion_prot_B"/>
</dbReference>